<dbReference type="Pfam" id="PF00364">
    <property type="entry name" value="Biotin_lipoyl"/>
    <property type="match status" value="1"/>
</dbReference>
<gene>
    <name evidence="10" type="ORF">EV215_1789</name>
</gene>
<sequence length="152" mass="16967">MKITVENLKELAKSVEKNNISEFILETEEAKVILKRGSSEVVKTVVPQKVEYVEEVTNYDLETEEILDQDNENYDEIISPMVGTFYKAPSPGAAPFVKEGDIVKEGDTLCIVEAMKLMNEVKSNISGKIVKILIEDGQAVKKGDKLFLIEAK</sequence>
<dbReference type="InterPro" id="IPR050709">
    <property type="entry name" value="Biotin_Carboxyl_Carrier/Decarb"/>
</dbReference>
<dbReference type="RefSeq" id="WP_134113653.1">
    <property type="nucleotide sequence ID" value="NZ_SOBG01000008.1"/>
</dbReference>
<evidence type="ECO:0000259" key="9">
    <source>
        <dbReference type="PROSITE" id="PS50968"/>
    </source>
</evidence>
<dbReference type="Proteomes" id="UP000294678">
    <property type="component" value="Unassembled WGS sequence"/>
</dbReference>
<dbReference type="FunFam" id="2.40.50.100:FF:000003">
    <property type="entry name" value="Acetyl-CoA carboxylase biotin carboxyl carrier protein"/>
    <property type="match status" value="1"/>
</dbReference>
<dbReference type="SUPFAM" id="SSF51230">
    <property type="entry name" value="Single hybrid motif"/>
    <property type="match status" value="1"/>
</dbReference>
<evidence type="ECO:0000256" key="1">
    <source>
        <dbReference type="ARBA" id="ARBA00005194"/>
    </source>
</evidence>
<dbReference type="InterPro" id="IPR001882">
    <property type="entry name" value="Biotin_BS"/>
</dbReference>
<dbReference type="PRINTS" id="PR01071">
    <property type="entry name" value="ACOABIOTINCC"/>
</dbReference>
<reference evidence="10 11" key="1">
    <citation type="submission" date="2019-03" db="EMBL/GenBank/DDBJ databases">
        <title>Genomic Encyclopedia of Type Strains, Phase IV (KMG-IV): sequencing the most valuable type-strain genomes for metagenomic binning, comparative biology and taxonomic classification.</title>
        <authorList>
            <person name="Goeker M."/>
        </authorList>
    </citation>
    <scope>NUCLEOTIDE SEQUENCE [LARGE SCALE GENOMIC DNA]</scope>
    <source>
        <strain evidence="10 11">DSM 100055</strain>
    </source>
</reference>
<keyword evidence="4 8" id="KW-0276">Fatty acid metabolism</keyword>
<keyword evidence="7 8" id="KW-0092">Biotin</keyword>
<dbReference type="PROSITE" id="PS50968">
    <property type="entry name" value="BIOTINYL_LIPOYL"/>
    <property type="match status" value="1"/>
</dbReference>
<keyword evidence="5 8" id="KW-0443">Lipid metabolism</keyword>
<dbReference type="NCBIfam" id="TIGR00531">
    <property type="entry name" value="BCCP"/>
    <property type="match status" value="1"/>
</dbReference>
<proteinExistence type="predicted"/>
<comment type="pathway">
    <text evidence="1 8">Lipid metabolism; fatty acid biosynthesis.</text>
</comment>
<dbReference type="PANTHER" id="PTHR45266">
    <property type="entry name" value="OXALOACETATE DECARBOXYLASE ALPHA CHAIN"/>
    <property type="match status" value="1"/>
</dbReference>
<evidence type="ECO:0000256" key="6">
    <source>
        <dbReference type="ARBA" id="ARBA00023160"/>
    </source>
</evidence>
<accession>A0AA46DXF2</accession>
<evidence type="ECO:0000256" key="3">
    <source>
        <dbReference type="ARBA" id="ARBA00022516"/>
    </source>
</evidence>
<evidence type="ECO:0000256" key="8">
    <source>
        <dbReference type="RuleBase" id="RU364072"/>
    </source>
</evidence>
<dbReference type="InterPro" id="IPR011053">
    <property type="entry name" value="Single_hybrid_motif"/>
</dbReference>
<dbReference type="AlphaFoldDB" id="A0AA46DXF2"/>
<dbReference type="InterPro" id="IPR001249">
    <property type="entry name" value="AcCoA_biotinCC"/>
</dbReference>
<keyword evidence="3 8" id="KW-0444">Lipid biosynthesis</keyword>
<dbReference type="PROSITE" id="PS00188">
    <property type="entry name" value="BIOTIN"/>
    <property type="match status" value="1"/>
</dbReference>
<comment type="function">
    <text evidence="8">This protein is a component of the acetyl coenzyme A carboxylase complex; first, biotin carboxylase catalyzes the carboxylation of the carrier protein and then the transcarboxylase transfers the carboxyl group to form malonyl-CoA.</text>
</comment>
<evidence type="ECO:0000256" key="5">
    <source>
        <dbReference type="ARBA" id="ARBA00023098"/>
    </source>
</evidence>
<keyword evidence="11" id="KW-1185">Reference proteome</keyword>
<dbReference type="EMBL" id="SOBG01000008">
    <property type="protein sequence ID" value="TDT68068.1"/>
    <property type="molecule type" value="Genomic_DNA"/>
</dbReference>
<keyword evidence="6 8" id="KW-0275">Fatty acid biosynthesis</keyword>
<dbReference type="GO" id="GO:0009317">
    <property type="term" value="C:acetyl-CoA carboxylase complex"/>
    <property type="evidence" value="ECO:0007669"/>
    <property type="project" value="InterPro"/>
</dbReference>
<dbReference type="Gene3D" id="2.40.50.100">
    <property type="match status" value="1"/>
</dbReference>
<evidence type="ECO:0000256" key="7">
    <source>
        <dbReference type="ARBA" id="ARBA00023267"/>
    </source>
</evidence>
<dbReference type="InterPro" id="IPR000089">
    <property type="entry name" value="Biotin_lipoyl"/>
</dbReference>
<dbReference type="GO" id="GO:0006633">
    <property type="term" value="P:fatty acid biosynthetic process"/>
    <property type="evidence" value="ECO:0007669"/>
    <property type="project" value="UniProtKB-KW"/>
</dbReference>
<evidence type="ECO:0000313" key="10">
    <source>
        <dbReference type="EMBL" id="TDT68068.1"/>
    </source>
</evidence>
<evidence type="ECO:0000256" key="2">
    <source>
        <dbReference type="ARBA" id="ARBA00017562"/>
    </source>
</evidence>
<dbReference type="GO" id="GO:0003989">
    <property type="term" value="F:acetyl-CoA carboxylase activity"/>
    <property type="evidence" value="ECO:0007669"/>
    <property type="project" value="InterPro"/>
</dbReference>
<protein>
    <recommendedName>
        <fullName evidence="2 8">Biotin carboxyl carrier protein of acetyl-CoA carboxylase</fullName>
    </recommendedName>
</protein>
<name>A0AA46DXF2_9FUSO</name>
<feature type="domain" description="Lipoyl-binding" evidence="9">
    <location>
        <begin position="74"/>
        <end position="150"/>
    </location>
</feature>
<organism evidence="10 11">
    <name type="scientific">Hypnocyclicus thermotrophus</name>
    <dbReference type="NCBI Taxonomy" id="1627895"/>
    <lineage>
        <taxon>Bacteria</taxon>
        <taxon>Fusobacteriati</taxon>
        <taxon>Fusobacteriota</taxon>
        <taxon>Fusobacteriia</taxon>
        <taxon>Fusobacteriales</taxon>
        <taxon>Fusobacteriaceae</taxon>
        <taxon>Hypnocyclicus</taxon>
    </lineage>
</organism>
<comment type="caution">
    <text evidence="10">The sequence shown here is derived from an EMBL/GenBank/DDBJ whole genome shotgun (WGS) entry which is preliminary data.</text>
</comment>
<dbReference type="CDD" id="cd06850">
    <property type="entry name" value="biotinyl_domain"/>
    <property type="match status" value="1"/>
</dbReference>
<evidence type="ECO:0000256" key="4">
    <source>
        <dbReference type="ARBA" id="ARBA00022832"/>
    </source>
</evidence>
<dbReference type="PANTHER" id="PTHR45266:SF3">
    <property type="entry name" value="OXALOACETATE DECARBOXYLASE ALPHA CHAIN"/>
    <property type="match status" value="1"/>
</dbReference>
<evidence type="ECO:0000313" key="11">
    <source>
        <dbReference type="Proteomes" id="UP000294678"/>
    </source>
</evidence>